<keyword evidence="3" id="KW-1185">Reference proteome</keyword>
<dbReference type="Proteomes" id="UP001085076">
    <property type="component" value="Miscellaneous, Linkage group lg01"/>
</dbReference>
<comment type="caution">
    <text evidence="2">The sequence shown here is derived from an EMBL/GenBank/DDBJ whole genome shotgun (WGS) entry which is preliminary data.</text>
</comment>
<name>A0A9D5HTI9_9LILI</name>
<gene>
    <name evidence="2" type="ORF">J5N97_006409</name>
</gene>
<evidence type="ECO:0000313" key="2">
    <source>
        <dbReference type="EMBL" id="KAJ0988053.1"/>
    </source>
</evidence>
<feature type="region of interest" description="Disordered" evidence="1">
    <location>
        <begin position="22"/>
        <end position="43"/>
    </location>
</feature>
<evidence type="ECO:0000313" key="3">
    <source>
        <dbReference type="Proteomes" id="UP001085076"/>
    </source>
</evidence>
<evidence type="ECO:0000256" key="1">
    <source>
        <dbReference type="SAM" id="MobiDB-lite"/>
    </source>
</evidence>
<reference evidence="2" key="2">
    <citation type="journal article" date="2022" name="Hortic Res">
        <title>The genome of Dioscorea zingiberensis sheds light on the biosynthesis, origin and evolution of the medicinally important diosgenin saponins.</title>
        <authorList>
            <person name="Li Y."/>
            <person name="Tan C."/>
            <person name="Li Z."/>
            <person name="Guo J."/>
            <person name="Li S."/>
            <person name="Chen X."/>
            <person name="Wang C."/>
            <person name="Dai X."/>
            <person name="Yang H."/>
            <person name="Song W."/>
            <person name="Hou L."/>
            <person name="Xu J."/>
            <person name="Tong Z."/>
            <person name="Xu A."/>
            <person name="Yuan X."/>
            <person name="Wang W."/>
            <person name="Yang Q."/>
            <person name="Chen L."/>
            <person name="Sun Z."/>
            <person name="Wang K."/>
            <person name="Pan B."/>
            <person name="Chen J."/>
            <person name="Bao Y."/>
            <person name="Liu F."/>
            <person name="Qi X."/>
            <person name="Gang D.R."/>
            <person name="Wen J."/>
            <person name="Li J."/>
        </authorList>
    </citation>
    <scope>NUCLEOTIDE SEQUENCE</scope>
    <source>
        <strain evidence="2">Dzin_1.0</strain>
    </source>
</reference>
<accession>A0A9D5HTI9</accession>
<sequence length="95" mass="10873">MDCSRGCLRRSELRCSGRWGLRWSSSRPSSSSSKTSSFEMEGSSIQAEKQQLMEIEWDNLGKITKIDHFCLLQTKQLSCCSLFLGHLKLFIPLVR</sequence>
<reference evidence="2" key="1">
    <citation type="submission" date="2021-03" db="EMBL/GenBank/DDBJ databases">
        <authorList>
            <person name="Li Z."/>
            <person name="Yang C."/>
        </authorList>
    </citation>
    <scope>NUCLEOTIDE SEQUENCE</scope>
    <source>
        <strain evidence="2">Dzin_1.0</strain>
        <tissue evidence="2">Leaf</tissue>
    </source>
</reference>
<proteinExistence type="predicted"/>
<dbReference type="EMBL" id="JAGGNH010000001">
    <property type="protein sequence ID" value="KAJ0988053.1"/>
    <property type="molecule type" value="Genomic_DNA"/>
</dbReference>
<feature type="compositionally biased region" description="Low complexity" evidence="1">
    <location>
        <begin position="24"/>
        <end position="43"/>
    </location>
</feature>
<organism evidence="2 3">
    <name type="scientific">Dioscorea zingiberensis</name>
    <dbReference type="NCBI Taxonomy" id="325984"/>
    <lineage>
        <taxon>Eukaryota</taxon>
        <taxon>Viridiplantae</taxon>
        <taxon>Streptophyta</taxon>
        <taxon>Embryophyta</taxon>
        <taxon>Tracheophyta</taxon>
        <taxon>Spermatophyta</taxon>
        <taxon>Magnoliopsida</taxon>
        <taxon>Liliopsida</taxon>
        <taxon>Dioscoreales</taxon>
        <taxon>Dioscoreaceae</taxon>
        <taxon>Dioscorea</taxon>
    </lineage>
</organism>
<dbReference type="AlphaFoldDB" id="A0A9D5HTI9"/>
<protein>
    <submittedName>
        <fullName evidence="2">Uncharacterized protein</fullName>
    </submittedName>
</protein>